<name>A0A7S1AVM8_NOCSC</name>
<evidence type="ECO:0000256" key="1">
    <source>
        <dbReference type="SAM" id="Phobius"/>
    </source>
</evidence>
<evidence type="ECO:0000256" key="2">
    <source>
        <dbReference type="SAM" id="SignalP"/>
    </source>
</evidence>
<organism evidence="3">
    <name type="scientific">Noctiluca scintillans</name>
    <name type="common">Sea sparkle</name>
    <name type="synonym">Red tide dinoflagellate</name>
    <dbReference type="NCBI Taxonomy" id="2966"/>
    <lineage>
        <taxon>Eukaryota</taxon>
        <taxon>Sar</taxon>
        <taxon>Alveolata</taxon>
        <taxon>Dinophyceae</taxon>
        <taxon>Noctilucales</taxon>
        <taxon>Noctilucaceae</taxon>
        <taxon>Noctiluca</taxon>
    </lineage>
</organism>
<accession>A0A7S1AVM8</accession>
<evidence type="ECO:0000313" key="3">
    <source>
        <dbReference type="EMBL" id="CAD8865981.1"/>
    </source>
</evidence>
<feature type="signal peptide" evidence="2">
    <location>
        <begin position="1"/>
        <end position="21"/>
    </location>
</feature>
<dbReference type="EMBL" id="HBFQ01056845">
    <property type="protein sequence ID" value="CAD8865981.1"/>
    <property type="molecule type" value="Transcribed_RNA"/>
</dbReference>
<keyword evidence="1" id="KW-1133">Transmembrane helix</keyword>
<keyword evidence="2" id="KW-0732">Signal</keyword>
<keyword evidence="1" id="KW-0472">Membrane</keyword>
<dbReference type="AlphaFoldDB" id="A0A7S1AVM8"/>
<keyword evidence="1" id="KW-0812">Transmembrane</keyword>
<feature type="transmembrane region" description="Helical" evidence="1">
    <location>
        <begin position="522"/>
        <end position="542"/>
    </location>
</feature>
<protein>
    <submittedName>
        <fullName evidence="3">Uncharacterized protein</fullName>
    </submittedName>
</protein>
<proteinExistence type="predicted"/>
<sequence length="584" mass="65155">MSRFGCLVVSFIYISVDLVRCSNFLATGDVAEEEARALYQSKLNDDDDVQLAKYVAAMRSSYASLPKNAAGVLGQPAVRHVLNRLFVQSYGWFIEGLEPHSEGVPPAYIRGLLPTGSSGASLHELAAMASSLEELIHTEAEKRLRQVLDIYNIDSSLMMSTKSMGDVLSTYLMVYLKAGNITATGRTSVEARKQVFGRRYAEWDKVKGWLQEKIDEHVDLVTTHVHNVSTLLSIVQDVDKSFHSFFALDCVKLKERLRSLEDKQPGLVPLSTFYNQSLVGHWNFNEKIDYLRSLGAVEESNPKRSNVLSANYVTSRPNCQHVSHMYNLCCRDECESVLAEVERKVGASTTYPDEILSIVSSVSPYGTSEISEDLRVRLRSAALANGKVPIHGRLFAQWMHNVFPRECPYPHQKGTVSLHTAEEWTLKMGHESSQATDEEMSQVVAADTCRVDDDCGMSDFKMLPWSTHEELLETVDNEEVDANGDDDVTSCWPLVLSMVVSVASVVDCAKTSLRNPSSRTRCALMSFGVVLLVCVAFTTGLLNWTSALVLVCYCIARAMMNRMGFMFFNVKRKSDRTSEMKCCV</sequence>
<feature type="chain" id="PRO_5031352478" evidence="2">
    <location>
        <begin position="22"/>
        <end position="584"/>
    </location>
</feature>
<gene>
    <name evidence="3" type="ORF">NSCI0253_LOCUS40336</name>
</gene>
<reference evidence="3" key="1">
    <citation type="submission" date="2021-01" db="EMBL/GenBank/DDBJ databases">
        <authorList>
            <person name="Corre E."/>
            <person name="Pelletier E."/>
            <person name="Niang G."/>
            <person name="Scheremetjew M."/>
            <person name="Finn R."/>
            <person name="Kale V."/>
            <person name="Holt S."/>
            <person name="Cochrane G."/>
            <person name="Meng A."/>
            <person name="Brown T."/>
            <person name="Cohen L."/>
        </authorList>
    </citation>
    <scope>NUCLEOTIDE SEQUENCE</scope>
</reference>